<comment type="caution">
    <text evidence="1">The sequence shown here is derived from an EMBL/GenBank/DDBJ whole genome shotgun (WGS) entry which is preliminary data.</text>
</comment>
<organism evidence="1 2">
    <name type="scientific">Endozoicomonas gorgoniicola</name>
    <dbReference type="NCBI Taxonomy" id="1234144"/>
    <lineage>
        <taxon>Bacteria</taxon>
        <taxon>Pseudomonadati</taxon>
        <taxon>Pseudomonadota</taxon>
        <taxon>Gammaproteobacteria</taxon>
        <taxon>Oceanospirillales</taxon>
        <taxon>Endozoicomonadaceae</taxon>
        <taxon>Endozoicomonas</taxon>
    </lineage>
</organism>
<dbReference type="RefSeq" id="WP_262567090.1">
    <property type="nucleotide sequence ID" value="NZ_JAPFCC010000001.1"/>
</dbReference>
<dbReference type="EMBL" id="JAPFCC010000001">
    <property type="protein sequence ID" value="MCW7552112.1"/>
    <property type="molecule type" value="Genomic_DNA"/>
</dbReference>
<sequence length="76" mass="8768">MNTKDPTLNVNLLLEQMTGCIDLTQQNAQHYNDREITANLADVQKRYVNLMKNEMYPSENSIRVVLDAEKVEKQGK</sequence>
<gene>
    <name evidence="1" type="ORF">NX722_05525</name>
</gene>
<reference evidence="1 2" key="1">
    <citation type="submission" date="2022-10" db="EMBL/GenBank/DDBJ databases">
        <title>High-quality genome sequences of two octocoral-associated bacteria, Endozoicomonas euniceicola EF212 and Endozoicomonas gorgoniicola PS125.</title>
        <authorList>
            <person name="Chiou Y.-J."/>
            <person name="Chen Y.-H."/>
        </authorList>
    </citation>
    <scope>NUCLEOTIDE SEQUENCE [LARGE SCALE GENOMIC DNA]</scope>
    <source>
        <strain evidence="1 2">PS125</strain>
    </source>
</reference>
<protein>
    <submittedName>
        <fullName evidence="1">Uncharacterized protein</fullName>
    </submittedName>
</protein>
<proteinExistence type="predicted"/>
<evidence type="ECO:0000313" key="2">
    <source>
        <dbReference type="Proteomes" id="UP001209854"/>
    </source>
</evidence>
<evidence type="ECO:0000313" key="1">
    <source>
        <dbReference type="EMBL" id="MCW7552112.1"/>
    </source>
</evidence>
<dbReference type="Proteomes" id="UP001209854">
    <property type="component" value="Unassembled WGS sequence"/>
</dbReference>
<name>A0ABT3MRV3_9GAMM</name>
<accession>A0ABT3MRV3</accession>
<keyword evidence="2" id="KW-1185">Reference proteome</keyword>